<accession>A0A0S4JNV5</accession>
<protein>
    <submittedName>
        <fullName evidence="2">Uncharacterized protein</fullName>
    </submittedName>
</protein>
<dbReference type="EMBL" id="CYKH01002032">
    <property type="protein sequence ID" value="CUG92331.1"/>
    <property type="molecule type" value="Genomic_DNA"/>
</dbReference>
<dbReference type="OrthoDB" id="268817at2759"/>
<evidence type="ECO:0000256" key="1">
    <source>
        <dbReference type="SAM" id="MobiDB-lite"/>
    </source>
</evidence>
<keyword evidence="3" id="KW-1185">Reference proteome</keyword>
<dbReference type="VEuPathDB" id="TriTrypDB:BSAL_36745"/>
<evidence type="ECO:0000313" key="3">
    <source>
        <dbReference type="Proteomes" id="UP000051952"/>
    </source>
</evidence>
<proteinExistence type="predicted"/>
<reference evidence="3" key="1">
    <citation type="submission" date="2015-09" db="EMBL/GenBank/DDBJ databases">
        <authorList>
            <consortium name="Pathogen Informatics"/>
        </authorList>
    </citation>
    <scope>NUCLEOTIDE SEQUENCE [LARGE SCALE GENOMIC DNA]</scope>
    <source>
        <strain evidence="3">Lake Konstanz</strain>
    </source>
</reference>
<dbReference type="Proteomes" id="UP000051952">
    <property type="component" value="Unassembled WGS sequence"/>
</dbReference>
<organism evidence="2 3">
    <name type="scientific">Bodo saltans</name>
    <name type="common">Flagellated protozoan</name>
    <dbReference type="NCBI Taxonomy" id="75058"/>
    <lineage>
        <taxon>Eukaryota</taxon>
        <taxon>Discoba</taxon>
        <taxon>Euglenozoa</taxon>
        <taxon>Kinetoplastea</taxon>
        <taxon>Metakinetoplastina</taxon>
        <taxon>Eubodonida</taxon>
        <taxon>Bodonidae</taxon>
        <taxon>Bodo</taxon>
    </lineage>
</organism>
<sequence>MVVLRRQQLEHKSAEAMKTARTTARRAVPSEWYDETRGPLNPKFLKAMQPHYDVAITELPRRPLDYKSWVSQTQIGSEKETSSN</sequence>
<evidence type="ECO:0000313" key="2">
    <source>
        <dbReference type="EMBL" id="CUG92331.1"/>
    </source>
</evidence>
<gene>
    <name evidence="2" type="ORF">BSAL_36745</name>
</gene>
<name>A0A0S4JNV5_BODSA</name>
<feature type="region of interest" description="Disordered" evidence="1">
    <location>
        <begin position="1"/>
        <end position="25"/>
    </location>
</feature>
<dbReference type="AlphaFoldDB" id="A0A0S4JNV5"/>